<dbReference type="Proteomes" id="UP001629249">
    <property type="component" value="Unassembled WGS sequence"/>
</dbReference>
<comment type="caution">
    <text evidence="5">The sequence shown here is derived from an EMBL/GenBank/DDBJ whole genome shotgun (WGS) entry which is preliminary data.</text>
</comment>
<evidence type="ECO:0000256" key="3">
    <source>
        <dbReference type="SAM" id="Phobius"/>
    </source>
</evidence>
<evidence type="ECO:0000313" key="5">
    <source>
        <dbReference type="EMBL" id="MFL9885766.1"/>
    </source>
</evidence>
<keyword evidence="3" id="KW-0812">Transmembrane</keyword>
<dbReference type="EC" id="2.7.7.65" evidence="1"/>
<dbReference type="InterPro" id="IPR050469">
    <property type="entry name" value="Diguanylate_Cyclase"/>
</dbReference>
<dbReference type="Pfam" id="PF00990">
    <property type="entry name" value="GGDEF"/>
    <property type="match status" value="1"/>
</dbReference>
<sequence length="397" mass="43959">MSFALNATQIVQLVVPGVAVVFAFSFLCVWIYERQRFFLIALSASFLAFASGSASQILHLPDAWRPNALISATFYAASILLMSEGVLRRRGKPFHWSTGAFIFTAVIVGIYYFSYVAPDLLARIYVLNYCFGAVLVATALQSRSKVRTRLDDRALFWMLLAFGVSFFVRTALTTGKSLPHVTAQFAQTAFWLALQLSLALLGAVLALLLLTTAIVDLIERLIEERDRDFLTQALNRRAFERRGARFVGDPKRHPVTMVAYDLDHFKSINDSFGHAAGDTVLCAFCQIVVTTIRANDIVARIGGEEFVILLGNTGLSDAHVIAERIRLALTNVRFEKIAESLHVTVSAGVVQFQEGESLPVMLARADRLLYAAKRSGRNCTVSERLAEEIDAPEDRIA</sequence>
<dbReference type="CDD" id="cd01949">
    <property type="entry name" value="GGDEF"/>
    <property type="match status" value="1"/>
</dbReference>
<dbReference type="InterPro" id="IPR029787">
    <property type="entry name" value="Nucleotide_cyclase"/>
</dbReference>
<evidence type="ECO:0000256" key="1">
    <source>
        <dbReference type="ARBA" id="ARBA00012528"/>
    </source>
</evidence>
<proteinExistence type="predicted"/>
<feature type="transmembrane region" description="Helical" evidence="3">
    <location>
        <begin position="94"/>
        <end position="114"/>
    </location>
</feature>
<gene>
    <name evidence="5" type="ORF">PQR66_22180</name>
</gene>
<dbReference type="RefSeq" id="WP_408329764.1">
    <property type="nucleotide sequence ID" value="NZ_JAQQFH010000011.1"/>
</dbReference>
<dbReference type="NCBIfam" id="TIGR00254">
    <property type="entry name" value="GGDEF"/>
    <property type="match status" value="1"/>
</dbReference>
<dbReference type="SUPFAM" id="SSF55073">
    <property type="entry name" value="Nucleotide cyclase"/>
    <property type="match status" value="1"/>
</dbReference>
<dbReference type="InterPro" id="IPR000160">
    <property type="entry name" value="GGDEF_dom"/>
</dbReference>
<comment type="catalytic activity">
    <reaction evidence="2">
        <text>2 GTP = 3',3'-c-di-GMP + 2 diphosphate</text>
        <dbReference type="Rhea" id="RHEA:24898"/>
        <dbReference type="ChEBI" id="CHEBI:33019"/>
        <dbReference type="ChEBI" id="CHEBI:37565"/>
        <dbReference type="ChEBI" id="CHEBI:58805"/>
        <dbReference type="EC" id="2.7.7.65"/>
    </reaction>
</comment>
<dbReference type="PROSITE" id="PS50887">
    <property type="entry name" value="GGDEF"/>
    <property type="match status" value="1"/>
</dbReference>
<feature type="transmembrane region" description="Helical" evidence="3">
    <location>
        <begin position="120"/>
        <end position="142"/>
    </location>
</feature>
<feature type="transmembrane region" description="Helical" evidence="3">
    <location>
        <begin position="154"/>
        <end position="172"/>
    </location>
</feature>
<dbReference type="SMART" id="SM00267">
    <property type="entry name" value="GGDEF"/>
    <property type="match status" value="1"/>
</dbReference>
<keyword evidence="3" id="KW-0472">Membrane</keyword>
<reference evidence="5 6" key="1">
    <citation type="journal article" date="2024" name="Chem. Sci.">
        <title>Discovery of megapolipeptins by genome mining of a Burkholderiales bacteria collection.</title>
        <authorList>
            <person name="Paulo B.S."/>
            <person name="Recchia M.J.J."/>
            <person name="Lee S."/>
            <person name="Fergusson C.H."/>
            <person name="Romanowski S.B."/>
            <person name="Hernandez A."/>
            <person name="Krull N."/>
            <person name="Liu D.Y."/>
            <person name="Cavanagh H."/>
            <person name="Bos A."/>
            <person name="Gray C.A."/>
            <person name="Murphy B.T."/>
            <person name="Linington R.G."/>
            <person name="Eustaquio A.S."/>
        </authorList>
    </citation>
    <scope>NUCLEOTIDE SEQUENCE [LARGE SCALE GENOMIC DNA]</scope>
    <source>
        <strain evidence="5 6">RL16-012-BIC-B</strain>
    </source>
</reference>
<evidence type="ECO:0000256" key="2">
    <source>
        <dbReference type="ARBA" id="ARBA00034247"/>
    </source>
</evidence>
<dbReference type="Gene3D" id="3.30.70.270">
    <property type="match status" value="1"/>
</dbReference>
<organism evidence="5 6">
    <name type="scientific">Paraburkholderia agricolaris</name>
    <dbReference type="NCBI Taxonomy" id="2152888"/>
    <lineage>
        <taxon>Bacteria</taxon>
        <taxon>Pseudomonadati</taxon>
        <taxon>Pseudomonadota</taxon>
        <taxon>Betaproteobacteria</taxon>
        <taxon>Burkholderiales</taxon>
        <taxon>Burkholderiaceae</taxon>
        <taxon>Paraburkholderia</taxon>
    </lineage>
</organism>
<protein>
    <recommendedName>
        <fullName evidence="1">diguanylate cyclase</fullName>
        <ecNumber evidence="1">2.7.7.65</ecNumber>
    </recommendedName>
</protein>
<feature type="transmembrane region" description="Helical" evidence="3">
    <location>
        <begin position="12"/>
        <end position="32"/>
    </location>
</feature>
<dbReference type="PANTHER" id="PTHR45138">
    <property type="entry name" value="REGULATORY COMPONENTS OF SENSORY TRANSDUCTION SYSTEM"/>
    <property type="match status" value="1"/>
</dbReference>
<feature type="domain" description="GGDEF" evidence="4">
    <location>
        <begin position="253"/>
        <end position="385"/>
    </location>
</feature>
<name>A0ABW8ZUB3_9BURK</name>
<accession>A0ABW8ZUB3</accession>
<dbReference type="InterPro" id="IPR043128">
    <property type="entry name" value="Rev_trsase/Diguanyl_cyclase"/>
</dbReference>
<keyword evidence="3" id="KW-1133">Transmembrane helix</keyword>
<dbReference type="EMBL" id="JAQQFN010000017">
    <property type="protein sequence ID" value="MFL9885766.1"/>
    <property type="molecule type" value="Genomic_DNA"/>
</dbReference>
<keyword evidence="6" id="KW-1185">Reference proteome</keyword>
<evidence type="ECO:0000313" key="6">
    <source>
        <dbReference type="Proteomes" id="UP001629249"/>
    </source>
</evidence>
<dbReference type="PANTHER" id="PTHR45138:SF9">
    <property type="entry name" value="DIGUANYLATE CYCLASE DGCM-RELATED"/>
    <property type="match status" value="1"/>
</dbReference>
<feature type="transmembrane region" description="Helical" evidence="3">
    <location>
        <begin position="192"/>
        <end position="218"/>
    </location>
</feature>
<feature type="transmembrane region" description="Helical" evidence="3">
    <location>
        <begin position="64"/>
        <end position="82"/>
    </location>
</feature>
<feature type="transmembrane region" description="Helical" evidence="3">
    <location>
        <begin position="37"/>
        <end position="58"/>
    </location>
</feature>
<evidence type="ECO:0000259" key="4">
    <source>
        <dbReference type="PROSITE" id="PS50887"/>
    </source>
</evidence>